<dbReference type="PANTHER" id="PTHR47628:SF1">
    <property type="entry name" value="ALIPHATIC AMIDASE EXPRESSION-REGULATING PROTEIN"/>
    <property type="match status" value="1"/>
</dbReference>
<dbReference type="PRINTS" id="PR00260">
    <property type="entry name" value="CHEMTRNSDUCR"/>
</dbReference>
<feature type="coiled-coil region" evidence="3">
    <location>
        <begin position="49"/>
        <end position="76"/>
    </location>
</feature>
<dbReference type="CDD" id="cd06225">
    <property type="entry name" value="HAMP"/>
    <property type="match status" value="1"/>
</dbReference>
<dbReference type="GO" id="GO:0016020">
    <property type="term" value="C:membrane"/>
    <property type="evidence" value="ECO:0007669"/>
    <property type="project" value="InterPro"/>
</dbReference>
<dbReference type="InterPro" id="IPR017777">
    <property type="entry name" value="ABC_urea-bd_UrtA"/>
</dbReference>
<evidence type="ECO:0000259" key="5">
    <source>
        <dbReference type="PROSITE" id="PS50885"/>
    </source>
</evidence>
<proteinExistence type="inferred from homology"/>
<dbReference type="SUPFAM" id="SSF53822">
    <property type="entry name" value="Periplasmic binding protein-like I"/>
    <property type="match status" value="1"/>
</dbReference>
<reference evidence="6" key="1">
    <citation type="journal article" date="2007" name="J. Bacteriol.">
        <title>Comparative genome analysis of four magnetotactic bacteria reveals a complex set of group-specific genes implicated in magnetosome biomineralization and function.</title>
        <authorList>
            <person name="Richter M."/>
            <person name="Kube M."/>
            <person name="Bazylinski D.A."/>
            <person name="Lombardot T."/>
            <person name="Gloeckner F.O."/>
            <person name="Reinhardt R."/>
            <person name="Schueler D."/>
        </authorList>
    </citation>
    <scope>NUCLEOTIDE SEQUENCE</scope>
    <source>
        <strain evidence="6">MSR-1</strain>
    </source>
</reference>
<dbReference type="AlphaFoldDB" id="A4U0S6"/>
<evidence type="ECO:0000313" key="6">
    <source>
        <dbReference type="EMBL" id="CAM76483.1"/>
    </source>
</evidence>
<dbReference type="Gene3D" id="1.10.8.500">
    <property type="entry name" value="HAMP domain in histidine kinase"/>
    <property type="match status" value="1"/>
</dbReference>
<comment type="similarity">
    <text evidence="1">Belongs to the methyl-accepting chemotaxis (MCP) protein family.</text>
</comment>
<dbReference type="GO" id="GO:0006935">
    <property type="term" value="P:chemotaxis"/>
    <property type="evidence" value="ECO:0007669"/>
    <property type="project" value="InterPro"/>
</dbReference>
<feature type="domain" description="Methyl-accepting transducer" evidence="4">
    <location>
        <begin position="94"/>
        <end position="330"/>
    </location>
</feature>
<evidence type="ECO:0000256" key="2">
    <source>
        <dbReference type="PROSITE-ProRule" id="PRU00284"/>
    </source>
</evidence>
<dbReference type="PROSITE" id="PS50111">
    <property type="entry name" value="CHEMOTAXIS_TRANSDUC_2"/>
    <property type="match status" value="1"/>
</dbReference>
<sequence length="733" mass="76668">MVKSVSPFSRKPQLAELAKAAEEIAAGDRFVKVPHQTGTDAAARLARAVEAMRQALVEADAAIAEQEADREVQEQRHRSMESFIGKFEGTVTGVQQNLSNAAHSMRDAAGALVAQAGTVAEKSQQVQTGAATATSEAAVLAEAAGQLDQSLGELEGRASRAAQVITQAVGLVDSADATIRGLSDAAGRIGGMARTISDIAGQTRMLALNATIEAARAGEAGKGFAVVAAEVKNLVTETEKATAEIDGRAGEIRQATDQAVAAMNAIGGSMHEVNALVAAIAATMHQQSAASRAITDGVRATAAEAESMSTSIEDVAEASSQTRAEADSVHAAAGALGQQSDTLGQAVGTFLDDLDHGAIRIGILHSLSGGSAVGERPLKDVLLMEVAALNARGGLLGRPVEALLYNPRSDAKRTAELADQALGQDRVQALFGAWSSTARKETLPVLGRRNGLLFYPSQYEGAETDANVVYCGAPPNQQLLPAIQYLMSAEGGGYSRFYLIGNDTLYPRLTHKVLTDYLRGRGISGQSLRETLLPVGADDWARAVADIRAFARAGGGKALVVSTVGGDSNFHFFRQLGGAEVPVLTVSIGEAEAALLDPRLLAGHMVAWNYLMSIDTPENQAFLRQWRQHCDDPEAVVNDAMEASVMALRLWAAAVEACGSTEPDKVRAALPGQKTRSLTGFDVSVDDTNNHLHKPCLLGRMQADGTIAIVWRSSGLIAPEPGQPTPAPALAAE</sequence>
<dbReference type="InterPro" id="IPR004089">
    <property type="entry name" value="MCPsignal_dom"/>
</dbReference>
<name>A4U0S6_9PROT</name>
<protein>
    <submittedName>
        <fullName evidence="6">ABC-type branched-chain amino acid transport systems, periplasmic component</fullName>
    </submittedName>
</protein>
<dbReference type="InterPro" id="IPR028082">
    <property type="entry name" value="Peripla_BP_I"/>
</dbReference>
<keyword evidence="3" id="KW-0175">Coiled coil</keyword>
<evidence type="ECO:0000256" key="3">
    <source>
        <dbReference type="SAM" id="Coils"/>
    </source>
</evidence>
<dbReference type="SMART" id="SM00283">
    <property type="entry name" value="MA"/>
    <property type="match status" value="1"/>
</dbReference>
<evidence type="ECO:0000259" key="4">
    <source>
        <dbReference type="PROSITE" id="PS50111"/>
    </source>
</evidence>
<dbReference type="PROSITE" id="PS50885">
    <property type="entry name" value="HAMP"/>
    <property type="match status" value="1"/>
</dbReference>
<organism evidence="6">
    <name type="scientific">Magnetospirillum gryphiswaldense</name>
    <dbReference type="NCBI Taxonomy" id="55518"/>
    <lineage>
        <taxon>Bacteria</taxon>
        <taxon>Pseudomonadati</taxon>
        <taxon>Pseudomonadota</taxon>
        <taxon>Alphaproteobacteria</taxon>
        <taxon>Rhodospirillales</taxon>
        <taxon>Rhodospirillaceae</taxon>
        <taxon>Magnetospirillum</taxon>
    </lineage>
</organism>
<dbReference type="GO" id="GO:0007165">
    <property type="term" value="P:signal transduction"/>
    <property type="evidence" value="ECO:0007669"/>
    <property type="project" value="UniProtKB-KW"/>
</dbReference>
<keyword evidence="2" id="KW-0807">Transducer</keyword>
<dbReference type="Gene3D" id="3.40.50.2300">
    <property type="match status" value="2"/>
</dbReference>
<dbReference type="RefSeq" id="WP_106002189.1">
    <property type="nucleotide sequence ID" value="NZ_CP027527.1"/>
</dbReference>
<accession>A4U0S6</accession>
<dbReference type="Pfam" id="PF13433">
    <property type="entry name" value="Peripla_BP_5"/>
    <property type="match status" value="1"/>
</dbReference>
<dbReference type="CDD" id="cd06355">
    <property type="entry name" value="PBP1_FmdD-like"/>
    <property type="match status" value="1"/>
</dbReference>
<dbReference type="EMBL" id="CU459003">
    <property type="protein sequence ID" value="CAM76483.1"/>
    <property type="molecule type" value="Genomic_DNA"/>
</dbReference>
<dbReference type="SUPFAM" id="SSF58104">
    <property type="entry name" value="Methyl-accepting chemotaxis protein (MCP) signaling domain"/>
    <property type="match status" value="1"/>
</dbReference>
<dbReference type="PANTHER" id="PTHR47628">
    <property type="match status" value="1"/>
</dbReference>
<dbReference type="Gene3D" id="1.10.287.950">
    <property type="entry name" value="Methyl-accepting chemotaxis protein"/>
    <property type="match status" value="1"/>
</dbReference>
<dbReference type="SMART" id="SM00304">
    <property type="entry name" value="HAMP"/>
    <property type="match status" value="1"/>
</dbReference>
<dbReference type="InterPro" id="IPR003660">
    <property type="entry name" value="HAMP_dom"/>
</dbReference>
<dbReference type="GO" id="GO:0004888">
    <property type="term" value="F:transmembrane signaling receptor activity"/>
    <property type="evidence" value="ECO:0007669"/>
    <property type="project" value="InterPro"/>
</dbReference>
<gene>
    <name evidence="6" type="ORF">MGR_3210</name>
</gene>
<feature type="domain" description="HAMP" evidence="5">
    <location>
        <begin position="13"/>
        <end position="61"/>
    </location>
</feature>
<dbReference type="InterPro" id="IPR004090">
    <property type="entry name" value="Chemotax_Me-accpt_rcpt"/>
</dbReference>
<evidence type="ECO:0000256" key="1">
    <source>
        <dbReference type="ARBA" id="ARBA00029447"/>
    </source>
</evidence>
<dbReference type="Pfam" id="PF00015">
    <property type="entry name" value="MCPsignal"/>
    <property type="match status" value="1"/>
</dbReference>